<evidence type="ECO:0000256" key="3">
    <source>
        <dbReference type="ARBA" id="ARBA00023027"/>
    </source>
</evidence>
<gene>
    <name evidence="7" type="ORF">SAMN04489745_1124</name>
</gene>
<evidence type="ECO:0000313" key="8">
    <source>
        <dbReference type="Proteomes" id="UP000182652"/>
    </source>
</evidence>
<evidence type="ECO:0000256" key="1">
    <source>
        <dbReference type="ARBA" id="ARBA00005854"/>
    </source>
</evidence>
<feature type="domain" description="D-isomer specific 2-hydroxyacid dehydrogenase NAD-binding" evidence="6">
    <location>
        <begin position="159"/>
        <end position="305"/>
    </location>
</feature>
<evidence type="ECO:0000259" key="5">
    <source>
        <dbReference type="Pfam" id="PF00389"/>
    </source>
</evidence>
<organism evidence="7 8">
    <name type="scientific">Arthrobacter woluwensis</name>
    <dbReference type="NCBI Taxonomy" id="156980"/>
    <lineage>
        <taxon>Bacteria</taxon>
        <taxon>Bacillati</taxon>
        <taxon>Actinomycetota</taxon>
        <taxon>Actinomycetes</taxon>
        <taxon>Micrococcales</taxon>
        <taxon>Micrococcaceae</taxon>
        <taxon>Arthrobacter</taxon>
    </lineage>
</organism>
<feature type="domain" description="D-isomer specific 2-hydroxyacid dehydrogenase catalytic" evidence="5">
    <location>
        <begin position="56"/>
        <end position="336"/>
    </location>
</feature>
<dbReference type="CDD" id="cd12167">
    <property type="entry name" value="2-Hacid_dh_8"/>
    <property type="match status" value="1"/>
</dbReference>
<dbReference type="InterPro" id="IPR029753">
    <property type="entry name" value="D-isomer_DH_CS"/>
</dbReference>
<keyword evidence="8" id="KW-1185">Reference proteome</keyword>
<dbReference type="Pfam" id="PF02826">
    <property type="entry name" value="2-Hacid_dh_C"/>
    <property type="match status" value="1"/>
</dbReference>
<dbReference type="AlphaFoldDB" id="A0A1H4LTP8"/>
<dbReference type="Proteomes" id="UP000182652">
    <property type="component" value="Unassembled WGS sequence"/>
</dbReference>
<evidence type="ECO:0000256" key="2">
    <source>
        <dbReference type="ARBA" id="ARBA00023002"/>
    </source>
</evidence>
<dbReference type="RefSeq" id="WP_074784063.1">
    <property type="nucleotide sequence ID" value="NZ_FNSN01000003.1"/>
</dbReference>
<keyword evidence="3" id="KW-0520">NAD</keyword>
<dbReference type="InterPro" id="IPR006139">
    <property type="entry name" value="D-isomer_2_OHA_DH_cat_dom"/>
</dbReference>
<protein>
    <submittedName>
        <fullName evidence="7">Phosphoglycerate dehydrogenase</fullName>
    </submittedName>
</protein>
<dbReference type="InterPro" id="IPR036291">
    <property type="entry name" value="NAD(P)-bd_dom_sf"/>
</dbReference>
<dbReference type="SUPFAM" id="SSF52283">
    <property type="entry name" value="Formate/glycerate dehydrogenase catalytic domain-like"/>
    <property type="match status" value="1"/>
</dbReference>
<dbReference type="GO" id="GO:0030267">
    <property type="term" value="F:glyoxylate reductase (NADPH) activity"/>
    <property type="evidence" value="ECO:0007669"/>
    <property type="project" value="TreeGrafter"/>
</dbReference>
<dbReference type="PROSITE" id="PS00670">
    <property type="entry name" value="D_2_HYDROXYACID_DH_2"/>
    <property type="match status" value="1"/>
</dbReference>
<name>A0A1H4LTP8_9MICC</name>
<dbReference type="InterPro" id="IPR050223">
    <property type="entry name" value="D-isomer_2-hydroxyacid_DH"/>
</dbReference>
<evidence type="ECO:0000256" key="4">
    <source>
        <dbReference type="RuleBase" id="RU003719"/>
    </source>
</evidence>
<dbReference type="GO" id="GO:0016618">
    <property type="term" value="F:hydroxypyruvate reductase [NAD(P)H] activity"/>
    <property type="evidence" value="ECO:0007669"/>
    <property type="project" value="TreeGrafter"/>
</dbReference>
<dbReference type="STRING" id="156980.SAMN04489745_1124"/>
<dbReference type="Pfam" id="PF00389">
    <property type="entry name" value="2-Hacid_dh"/>
    <property type="match status" value="1"/>
</dbReference>
<dbReference type="InterPro" id="IPR006140">
    <property type="entry name" value="D-isomer_DH_NAD-bd"/>
</dbReference>
<dbReference type="SUPFAM" id="SSF51735">
    <property type="entry name" value="NAD(P)-binding Rossmann-fold domains"/>
    <property type="match status" value="1"/>
</dbReference>
<keyword evidence="2 4" id="KW-0560">Oxidoreductase</keyword>
<reference evidence="7 8" key="1">
    <citation type="submission" date="2016-10" db="EMBL/GenBank/DDBJ databases">
        <authorList>
            <person name="de Groot N.N."/>
        </authorList>
    </citation>
    <scope>NUCLEOTIDE SEQUENCE [LARGE SCALE GENOMIC DNA]</scope>
    <source>
        <strain evidence="7 8">DSM 10495</strain>
    </source>
</reference>
<dbReference type="Gene3D" id="3.40.50.720">
    <property type="entry name" value="NAD(P)-binding Rossmann-like Domain"/>
    <property type="match status" value="2"/>
</dbReference>
<dbReference type="PANTHER" id="PTHR10996:SF178">
    <property type="entry name" value="2-HYDROXYACID DEHYDROGENASE YGL185C-RELATED"/>
    <property type="match status" value="1"/>
</dbReference>
<dbReference type="PANTHER" id="PTHR10996">
    <property type="entry name" value="2-HYDROXYACID DEHYDROGENASE-RELATED"/>
    <property type="match status" value="1"/>
</dbReference>
<dbReference type="GO" id="GO:0051287">
    <property type="term" value="F:NAD binding"/>
    <property type="evidence" value="ECO:0007669"/>
    <property type="project" value="InterPro"/>
</dbReference>
<evidence type="ECO:0000313" key="7">
    <source>
        <dbReference type="EMBL" id="SEB74190.1"/>
    </source>
</evidence>
<proteinExistence type="inferred from homology"/>
<sequence length="345" mass="37141">MNTSSSSRPGSSPYRVALAMPAATDGQFFPEDVLRNLPPELSLVTGKPLTEYGSPEALEVLEQVDALFTCWGTAWIDSAVLDSAPRLRSIHHAAGTVKPHLSRECWERGIRVTSAADENAIPVAEYTVAMILLANKKVFRLSGLLHRERAGLDPLTLFPDIGNHRRRVGIIGASRIGRHVLRLLKPYSLELRVADPYLSATEAESLGATLLPLDDLVATSDVVSLHAPSLPSTAGMISRELLGTLRPGATFINTARGELVDQEALIERLALGDIDAILDVTTPWVLPEDSPLYTLPNVVLTPHIAGSLGTELERLAGSAIAEASRAARGEPLLHEVTLAELDRMA</sequence>
<dbReference type="GO" id="GO:0005829">
    <property type="term" value="C:cytosol"/>
    <property type="evidence" value="ECO:0007669"/>
    <property type="project" value="TreeGrafter"/>
</dbReference>
<dbReference type="EMBL" id="FNSN01000003">
    <property type="protein sequence ID" value="SEB74190.1"/>
    <property type="molecule type" value="Genomic_DNA"/>
</dbReference>
<accession>A0A1H4LTP8</accession>
<evidence type="ECO:0000259" key="6">
    <source>
        <dbReference type="Pfam" id="PF02826"/>
    </source>
</evidence>
<comment type="similarity">
    <text evidence="1 4">Belongs to the D-isomer specific 2-hydroxyacid dehydrogenase family.</text>
</comment>